<reference evidence="3" key="1">
    <citation type="submission" date="2019-04" db="EMBL/GenBank/DDBJ databases">
        <authorList>
            <person name="Alioto T."/>
            <person name="Alioto T."/>
        </authorList>
    </citation>
    <scope>NUCLEOTIDE SEQUENCE [LARGE SCALE GENOMIC DNA]</scope>
</reference>
<evidence type="ECO:0000313" key="3">
    <source>
        <dbReference type="EMBL" id="VTJ84672.1"/>
    </source>
</evidence>
<dbReference type="InterPro" id="IPR036595">
    <property type="entry name" value="A-macroglobulin_rcpt-bd_sf"/>
</dbReference>
<dbReference type="Gene3D" id="2.60.120.1540">
    <property type="match status" value="1"/>
</dbReference>
<comment type="caution">
    <text evidence="3">The sequence shown here is derived from an EMBL/GenBank/DDBJ whole genome shotgun (WGS) entry which is preliminary data.</text>
</comment>
<dbReference type="PANTHER" id="PTHR11412">
    <property type="entry name" value="MACROGLOBULIN / COMPLEMENT"/>
    <property type="match status" value="1"/>
</dbReference>
<organism evidence="3 4">
    <name type="scientific">Marmota monax</name>
    <name type="common">Woodchuck</name>
    <dbReference type="NCBI Taxonomy" id="9995"/>
    <lineage>
        <taxon>Eukaryota</taxon>
        <taxon>Metazoa</taxon>
        <taxon>Chordata</taxon>
        <taxon>Craniata</taxon>
        <taxon>Vertebrata</taxon>
        <taxon>Euteleostomi</taxon>
        <taxon>Mammalia</taxon>
        <taxon>Eutheria</taxon>
        <taxon>Euarchontoglires</taxon>
        <taxon>Glires</taxon>
        <taxon>Rodentia</taxon>
        <taxon>Sciuromorpha</taxon>
        <taxon>Sciuridae</taxon>
        <taxon>Xerinae</taxon>
        <taxon>Marmotini</taxon>
        <taxon>Marmota</taxon>
    </lineage>
</organism>
<evidence type="ECO:0000256" key="1">
    <source>
        <dbReference type="SAM" id="MobiDB-lite"/>
    </source>
</evidence>
<dbReference type="GO" id="GO:0005576">
    <property type="term" value="C:extracellular region"/>
    <property type="evidence" value="ECO:0007669"/>
    <property type="project" value="InterPro"/>
</dbReference>
<dbReference type="AlphaFoldDB" id="A0A5E4CUS7"/>
<dbReference type="SUPFAM" id="SSF49410">
    <property type="entry name" value="Alpha-macroglobulin receptor domain"/>
    <property type="match status" value="1"/>
</dbReference>
<evidence type="ECO:0000313" key="4">
    <source>
        <dbReference type="Proteomes" id="UP000335636"/>
    </source>
</evidence>
<dbReference type="Pfam" id="PF07677">
    <property type="entry name" value="A2M_recep"/>
    <property type="match status" value="1"/>
</dbReference>
<dbReference type="InterPro" id="IPR009048">
    <property type="entry name" value="A-macroglobulin_rcpt-bd"/>
</dbReference>
<feature type="compositionally biased region" description="Basic and acidic residues" evidence="1">
    <location>
        <begin position="164"/>
        <end position="188"/>
    </location>
</feature>
<dbReference type="SMART" id="SM01361">
    <property type="entry name" value="A2M_recep"/>
    <property type="match status" value="1"/>
</dbReference>
<gene>
    <name evidence="3" type="ORF">MONAX_5E012211</name>
</gene>
<proteinExistence type="predicted"/>
<dbReference type="Proteomes" id="UP000335636">
    <property type="component" value="Unassembled WGS sequence"/>
</dbReference>
<dbReference type="InterPro" id="IPR050473">
    <property type="entry name" value="A2M/Complement_sys"/>
</dbReference>
<evidence type="ECO:0000259" key="2">
    <source>
        <dbReference type="SMART" id="SM01361"/>
    </source>
</evidence>
<dbReference type="GO" id="GO:0002020">
    <property type="term" value="F:protease binding"/>
    <property type="evidence" value="ECO:0007669"/>
    <property type="project" value="TreeGrafter"/>
</dbReference>
<sequence length="255" mass="29482">MEQQLSQKSKMAVSVTVKSSNTFSEEFHIDDDNRLLLQEVMLSEIPGDYDTTVLGSGCVYLQTSLRYNILPKKEGKVPFTLHVDSHPKILQEQPEIQRTEVRTNPVLIYLRKLTNQALSFSFLVEQDMQVKNLKPAIVKAYNYYETDLVTHKEPAMPWSQSPEHSPECPREDEGKEARKWREEAKAEGEGEGEEEEEKLKDNLKNEEEHEELCPRKRPVSKSLMDTLWAKFKLSACPTVQDRLSLSFEFSMTDKQ</sequence>
<dbReference type="EMBL" id="CABDUW010001920">
    <property type="protein sequence ID" value="VTJ84672.1"/>
    <property type="molecule type" value="Genomic_DNA"/>
</dbReference>
<name>A0A5E4CUS7_MARMO</name>
<accession>A0A5E4CUS7</accession>
<feature type="domain" description="Alpha-macroglobulin receptor-binding" evidence="2">
    <location>
        <begin position="79"/>
        <end position="154"/>
    </location>
</feature>
<feature type="compositionally biased region" description="Basic and acidic residues" evidence="1">
    <location>
        <begin position="197"/>
        <end position="214"/>
    </location>
</feature>
<feature type="non-terminal residue" evidence="3">
    <location>
        <position position="255"/>
    </location>
</feature>
<feature type="region of interest" description="Disordered" evidence="1">
    <location>
        <begin position="154"/>
        <end position="216"/>
    </location>
</feature>
<dbReference type="Gene3D" id="2.60.40.690">
    <property type="entry name" value="Alpha-macroglobulin, receptor-binding domain"/>
    <property type="match status" value="1"/>
</dbReference>
<protein>
    <recommendedName>
        <fullName evidence="2">Alpha-macroglobulin receptor-binding domain-containing protein</fullName>
    </recommendedName>
</protein>
<keyword evidence="4" id="KW-1185">Reference proteome</keyword>
<dbReference type="GO" id="GO:0004866">
    <property type="term" value="F:endopeptidase inhibitor activity"/>
    <property type="evidence" value="ECO:0007669"/>
    <property type="project" value="TreeGrafter"/>
</dbReference>
<dbReference type="PANTHER" id="PTHR11412:SF116">
    <property type="entry name" value="PREGNANCY ZONE PROTEIN"/>
    <property type="match status" value="1"/>
</dbReference>